<accession>A0A3S5WSL1</accession>
<evidence type="ECO:0000313" key="1">
    <source>
        <dbReference type="EMBL" id="UZC84842.1"/>
    </source>
</evidence>
<name>A0A3G9IWE9_AERCA</name>
<evidence type="ECO:0000313" key="2">
    <source>
        <dbReference type="Proteomes" id="UP001163285"/>
    </source>
</evidence>
<reference evidence="1" key="1">
    <citation type="submission" date="2023-04" db="EMBL/GenBank/DDBJ databases">
        <title>Whole Genome Sequence of Multi-drug resistant Aeromonas caviae as a gut pathogen in newborn.</title>
        <authorList>
            <person name="Jadhav S.V."/>
            <person name="Saroj S.D."/>
            <person name="Saha U.B."/>
            <person name="Sen S."/>
            <person name="Kher A."/>
        </authorList>
    </citation>
    <scope>NUCLEOTIDE SEQUENCE</scope>
    <source>
        <strain evidence="1">SVJ23</strain>
    </source>
</reference>
<dbReference type="Proteomes" id="UP001163285">
    <property type="component" value="Chromosome"/>
</dbReference>
<gene>
    <name evidence="1" type="ORF">OJY61_13400</name>
</gene>
<protein>
    <submittedName>
        <fullName evidence="1">Uncharacterized protein</fullName>
    </submittedName>
</protein>
<organism evidence="1 2">
    <name type="scientific">Aeromonas caviae</name>
    <name type="common">Aeromonas punctata</name>
    <dbReference type="NCBI Taxonomy" id="648"/>
    <lineage>
        <taxon>Bacteria</taxon>
        <taxon>Pseudomonadati</taxon>
        <taxon>Pseudomonadota</taxon>
        <taxon>Gammaproteobacteria</taxon>
        <taxon>Aeromonadales</taxon>
        <taxon>Aeromonadaceae</taxon>
        <taxon>Aeromonas</taxon>
    </lineage>
</organism>
<dbReference type="EMBL" id="CP110176">
    <property type="protein sequence ID" value="UZC84842.1"/>
    <property type="molecule type" value="Genomic_DNA"/>
</dbReference>
<dbReference type="AlphaFoldDB" id="A0A3G9IWE9"/>
<dbReference type="RefSeq" id="WP_154670450.1">
    <property type="nucleotide sequence ID" value="NZ_AP019195.1"/>
</dbReference>
<proteinExistence type="predicted"/>
<accession>A0A3G9IWE9</accession>
<sequence length="58" mass="6380">MLQDLGYAQTDMVPFGRKPDEHKVDGVLYGEFPDTGGVFVNVVLTNRVPAAAMTLRQN</sequence>